<dbReference type="Pfam" id="PF00456">
    <property type="entry name" value="Transketolase_N"/>
    <property type="match status" value="1"/>
</dbReference>
<evidence type="ECO:0000256" key="1">
    <source>
        <dbReference type="ARBA" id="ARBA00001964"/>
    </source>
</evidence>
<feature type="domain" description="Transketolase N-terminal" evidence="4">
    <location>
        <begin position="1"/>
        <end position="107"/>
    </location>
</feature>
<proteinExistence type="inferred from homology"/>
<protein>
    <submittedName>
        <fullName evidence="5">Transketolase</fullName>
    </submittedName>
</protein>
<dbReference type="SUPFAM" id="SSF52518">
    <property type="entry name" value="Thiamin diphosphate-binding fold (THDP-binding)"/>
    <property type="match status" value="1"/>
</dbReference>
<organism evidence="5 6">
    <name type="scientific">Clostridium perfringens</name>
    <dbReference type="NCBI Taxonomy" id="1502"/>
    <lineage>
        <taxon>Bacteria</taxon>
        <taxon>Bacillati</taxon>
        <taxon>Bacillota</taxon>
        <taxon>Clostridia</taxon>
        <taxon>Eubacteriales</taxon>
        <taxon>Clostridiaceae</taxon>
        <taxon>Clostridium</taxon>
    </lineage>
</organism>
<evidence type="ECO:0000259" key="4">
    <source>
        <dbReference type="Pfam" id="PF00456"/>
    </source>
</evidence>
<comment type="similarity">
    <text evidence="2">Belongs to the transketolase family.</text>
</comment>
<dbReference type="InterPro" id="IPR029061">
    <property type="entry name" value="THDP-binding"/>
</dbReference>
<evidence type="ECO:0000256" key="3">
    <source>
        <dbReference type="ARBA" id="ARBA00023052"/>
    </source>
</evidence>
<dbReference type="Gene3D" id="3.40.50.970">
    <property type="match status" value="1"/>
</dbReference>
<gene>
    <name evidence="5" type="ORF">GNF79_22215</name>
</gene>
<comment type="caution">
    <text evidence="5">The sequence shown here is derived from an EMBL/GenBank/DDBJ whole genome shotgun (WGS) entry which is preliminary data.</text>
</comment>
<feature type="non-terminal residue" evidence="5">
    <location>
        <position position="120"/>
    </location>
</feature>
<name>A0AAW9IBJ8_CLOPF</name>
<dbReference type="PANTHER" id="PTHR47514">
    <property type="entry name" value="TRANSKETOLASE N-TERMINAL SECTION-RELATED"/>
    <property type="match status" value="1"/>
</dbReference>
<accession>A0AAW9IBJ8</accession>
<keyword evidence="3" id="KW-0786">Thiamine pyrophosphate</keyword>
<dbReference type="EMBL" id="WNVC01001727">
    <property type="protein sequence ID" value="MDZ5001717.1"/>
    <property type="molecule type" value="Genomic_DNA"/>
</dbReference>
<evidence type="ECO:0000313" key="5">
    <source>
        <dbReference type="EMBL" id="MDZ5001717.1"/>
    </source>
</evidence>
<evidence type="ECO:0000256" key="2">
    <source>
        <dbReference type="ARBA" id="ARBA00007131"/>
    </source>
</evidence>
<dbReference type="InterPro" id="IPR005474">
    <property type="entry name" value="Transketolase_N"/>
</dbReference>
<dbReference type="AlphaFoldDB" id="A0AAW9IBJ8"/>
<dbReference type="Proteomes" id="UP001291306">
    <property type="component" value="Unassembled WGS sequence"/>
</dbReference>
<dbReference type="PANTHER" id="PTHR47514:SF1">
    <property type="entry name" value="TRANSKETOLASE N-TERMINAL SECTION-RELATED"/>
    <property type="match status" value="1"/>
</dbReference>
<comment type="cofactor">
    <cofactor evidence="1">
        <name>thiamine diphosphate</name>
        <dbReference type="ChEBI" id="CHEBI:58937"/>
    </cofactor>
</comment>
<feature type="non-terminal residue" evidence="5">
    <location>
        <position position="1"/>
    </location>
</feature>
<reference evidence="5" key="1">
    <citation type="submission" date="2019-11" db="EMBL/GenBank/DDBJ databases">
        <title>Characterization of Clostridium perfringens isolates from swine manure treated agricultural soils.</title>
        <authorList>
            <person name="Wushke S.T."/>
        </authorList>
    </citation>
    <scope>NUCLEOTIDE SEQUENCE</scope>
    <source>
        <strain evidence="5">X26</strain>
    </source>
</reference>
<evidence type="ECO:0000313" key="6">
    <source>
        <dbReference type="Proteomes" id="UP001291306"/>
    </source>
</evidence>
<sequence>SGHPGGSLSCADIITYLYFEKMNINKDNYLKDERDRFVLSKGHAAPALYGVLCEKGFFPKEELKTLRKVGALLQGHPDKKKVPGVDVSTGSLGQGISNAAGMALGLKLRKSPANVYTVLG</sequence>